<feature type="chain" id="PRO_5022203109" description="UPAR/Ly6 domain-containing protein" evidence="8">
    <location>
        <begin position="20"/>
        <end position="199"/>
    </location>
</feature>
<dbReference type="Proteomes" id="UP000316079">
    <property type="component" value="Unassembled WGS sequence"/>
</dbReference>
<reference evidence="10 11" key="1">
    <citation type="journal article" date="2019" name="Sci. Data">
        <title>Hybrid genome assembly and annotation of Danionella translucida.</title>
        <authorList>
            <person name="Kadobianskyi M."/>
            <person name="Schulze L."/>
            <person name="Schuelke M."/>
            <person name="Judkewitz B."/>
        </authorList>
    </citation>
    <scope>NUCLEOTIDE SEQUENCE [LARGE SCALE GENOMIC DNA]</scope>
    <source>
        <strain evidence="10 11">Bolton</strain>
    </source>
</reference>
<organism evidence="10 11">
    <name type="scientific">Danionella cerebrum</name>
    <dbReference type="NCBI Taxonomy" id="2873325"/>
    <lineage>
        <taxon>Eukaryota</taxon>
        <taxon>Metazoa</taxon>
        <taxon>Chordata</taxon>
        <taxon>Craniata</taxon>
        <taxon>Vertebrata</taxon>
        <taxon>Euteleostomi</taxon>
        <taxon>Actinopterygii</taxon>
        <taxon>Neopterygii</taxon>
        <taxon>Teleostei</taxon>
        <taxon>Ostariophysi</taxon>
        <taxon>Cypriniformes</taxon>
        <taxon>Danionidae</taxon>
        <taxon>Danioninae</taxon>
        <taxon>Danionella</taxon>
    </lineage>
</organism>
<evidence type="ECO:0000313" key="10">
    <source>
        <dbReference type="EMBL" id="TRY94985.1"/>
    </source>
</evidence>
<dbReference type="PANTHER" id="PTHR20914">
    <property type="entry name" value="LY6/PLAUR DOMAIN-CONTAINING PROTEIN 8"/>
    <property type="match status" value="1"/>
</dbReference>
<evidence type="ECO:0000313" key="11">
    <source>
        <dbReference type="Proteomes" id="UP000316079"/>
    </source>
</evidence>
<evidence type="ECO:0000256" key="5">
    <source>
        <dbReference type="ARBA" id="ARBA00022729"/>
    </source>
</evidence>
<dbReference type="AlphaFoldDB" id="A0A553QYE0"/>
<dbReference type="InterPro" id="IPR035076">
    <property type="entry name" value="Toxin/TOLIP"/>
</dbReference>
<accession>A0A553QYE0</accession>
<dbReference type="InterPro" id="IPR050918">
    <property type="entry name" value="CNF-like_PLA2_Inhibitor"/>
</dbReference>
<dbReference type="Pfam" id="PF00021">
    <property type="entry name" value="UPAR_LY6"/>
    <property type="match status" value="1"/>
</dbReference>
<dbReference type="Gene3D" id="2.10.60.10">
    <property type="entry name" value="CD59"/>
    <property type="match status" value="2"/>
</dbReference>
<dbReference type="EMBL" id="SRMA01025411">
    <property type="protein sequence ID" value="TRY94985.1"/>
    <property type="molecule type" value="Genomic_DNA"/>
</dbReference>
<evidence type="ECO:0000259" key="9">
    <source>
        <dbReference type="SMART" id="SM00134"/>
    </source>
</evidence>
<dbReference type="GO" id="GO:0005576">
    <property type="term" value="C:extracellular region"/>
    <property type="evidence" value="ECO:0007669"/>
    <property type="project" value="UniProtKB-SubCell"/>
</dbReference>
<feature type="signal peptide" evidence="8">
    <location>
        <begin position="1"/>
        <end position="19"/>
    </location>
</feature>
<evidence type="ECO:0000256" key="2">
    <source>
        <dbReference type="ARBA" id="ARBA00004613"/>
    </source>
</evidence>
<sequence>MVLQTSVFLLFLLVPAGHSLSCYECVGVTGSCADQKTKTCPNIANSCTAVTTVVEIADIKSKVMVKDCSIGCATGSMNFGLTKMSTTCCNTELCNLKDAPDPSTAAPNGKECFYCDEKSCTNILSCTGSDDQCITAKGSFAGQTTVVKGCASKSICDATNVGSVENFSCCSGNLCNDAKAVGHSFLFLCFSFLSFLILH</sequence>
<comment type="caution">
    <text evidence="10">The sequence shown here is derived from an EMBL/GenBank/DDBJ whole genome shotgun (WGS) entry which is preliminary data.</text>
</comment>
<keyword evidence="5 8" id="KW-0732">Signal</keyword>
<dbReference type="SUPFAM" id="SSF57302">
    <property type="entry name" value="Snake toxin-like"/>
    <property type="match status" value="2"/>
</dbReference>
<dbReference type="OrthoDB" id="5945173at2759"/>
<dbReference type="SMART" id="SM00134">
    <property type="entry name" value="LU"/>
    <property type="match status" value="2"/>
</dbReference>
<dbReference type="GO" id="GO:0005886">
    <property type="term" value="C:plasma membrane"/>
    <property type="evidence" value="ECO:0007669"/>
    <property type="project" value="UniProtKB-SubCell"/>
</dbReference>
<feature type="domain" description="UPAR/Ly6" evidence="9">
    <location>
        <begin position="20"/>
        <end position="109"/>
    </location>
</feature>
<dbReference type="PANTHER" id="PTHR20914:SF24">
    <property type="entry name" value="LYMPHOCYTE ANTIGEN 6 FAMILY MEMBER M2-RELATED"/>
    <property type="match status" value="1"/>
</dbReference>
<evidence type="ECO:0000256" key="1">
    <source>
        <dbReference type="ARBA" id="ARBA00004236"/>
    </source>
</evidence>
<gene>
    <name evidence="10" type="ORF">DNTS_004658</name>
</gene>
<evidence type="ECO:0000256" key="7">
    <source>
        <dbReference type="ARBA" id="ARBA00023180"/>
    </source>
</evidence>
<dbReference type="STRING" id="623744.A0A553QYE0"/>
<protein>
    <recommendedName>
        <fullName evidence="9">UPAR/Ly6 domain-containing protein</fullName>
    </recommendedName>
</protein>
<evidence type="ECO:0000256" key="8">
    <source>
        <dbReference type="SAM" id="SignalP"/>
    </source>
</evidence>
<proteinExistence type="predicted"/>
<keyword evidence="7" id="KW-0325">Glycoprotein</keyword>
<keyword evidence="11" id="KW-1185">Reference proteome</keyword>
<feature type="domain" description="UPAR/Ly6" evidence="9">
    <location>
        <begin position="111"/>
        <end position="188"/>
    </location>
</feature>
<name>A0A553QYE0_9TELE</name>
<evidence type="ECO:0000256" key="4">
    <source>
        <dbReference type="ARBA" id="ARBA00022525"/>
    </source>
</evidence>
<keyword evidence="3" id="KW-1003">Cell membrane</keyword>
<keyword evidence="6" id="KW-0472">Membrane</keyword>
<keyword evidence="4" id="KW-0964">Secreted</keyword>
<evidence type="ECO:0000256" key="6">
    <source>
        <dbReference type="ARBA" id="ARBA00023136"/>
    </source>
</evidence>
<evidence type="ECO:0000256" key="3">
    <source>
        <dbReference type="ARBA" id="ARBA00022475"/>
    </source>
</evidence>
<comment type="subcellular location">
    <subcellularLocation>
        <location evidence="1">Cell membrane</location>
    </subcellularLocation>
    <subcellularLocation>
        <location evidence="2">Secreted</location>
    </subcellularLocation>
</comment>
<dbReference type="Pfam" id="PF00087">
    <property type="entry name" value="Toxin_TOLIP"/>
    <property type="match status" value="1"/>
</dbReference>
<dbReference type="InterPro" id="IPR016054">
    <property type="entry name" value="LY6_UPA_recep-like"/>
</dbReference>
<dbReference type="InterPro" id="IPR045860">
    <property type="entry name" value="Snake_toxin-like_sf"/>
</dbReference>